<organism evidence="2 3">
    <name type="scientific">Leptomonas pyrrhocoris</name>
    <name type="common">Firebug parasite</name>
    <dbReference type="NCBI Taxonomy" id="157538"/>
    <lineage>
        <taxon>Eukaryota</taxon>
        <taxon>Discoba</taxon>
        <taxon>Euglenozoa</taxon>
        <taxon>Kinetoplastea</taxon>
        <taxon>Metakinetoplastina</taxon>
        <taxon>Trypanosomatida</taxon>
        <taxon>Trypanosomatidae</taxon>
        <taxon>Leishmaniinae</taxon>
        <taxon>Leptomonas</taxon>
    </lineage>
</organism>
<keyword evidence="3" id="KW-1185">Reference proteome</keyword>
<dbReference type="VEuPathDB" id="TriTrypDB:LpyrH10_01_3430"/>
<feature type="compositionally biased region" description="Acidic residues" evidence="1">
    <location>
        <begin position="415"/>
        <end position="424"/>
    </location>
</feature>
<dbReference type="GeneID" id="26900641"/>
<dbReference type="RefSeq" id="XP_015664515.1">
    <property type="nucleotide sequence ID" value="XM_015796507.1"/>
</dbReference>
<feature type="region of interest" description="Disordered" evidence="1">
    <location>
        <begin position="382"/>
        <end position="424"/>
    </location>
</feature>
<evidence type="ECO:0000313" key="3">
    <source>
        <dbReference type="Proteomes" id="UP000037923"/>
    </source>
</evidence>
<comment type="caution">
    <text evidence="2">The sequence shown here is derived from an EMBL/GenBank/DDBJ whole genome shotgun (WGS) entry which is preliminary data.</text>
</comment>
<evidence type="ECO:0000256" key="1">
    <source>
        <dbReference type="SAM" id="MobiDB-lite"/>
    </source>
</evidence>
<dbReference type="Proteomes" id="UP000037923">
    <property type="component" value="Unassembled WGS sequence"/>
</dbReference>
<dbReference type="OrthoDB" id="272090at2759"/>
<accession>A0A0M9GAJ1</accession>
<evidence type="ECO:0008006" key="4">
    <source>
        <dbReference type="Google" id="ProtNLM"/>
    </source>
</evidence>
<dbReference type="EMBL" id="LGTL01000001">
    <property type="protein sequence ID" value="KPA86076.1"/>
    <property type="molecule type" value="Genomic_DNA"/>
</dbReference>
<proteinExistence type="predicted"/>
<evidence type="ECO:0000313" key="2">
    <source>
        <dbReference type="EMBL" id="KPA86076.1"/>
    </source>
</evidence>
<name>A0A0M9GAJ1_LEPPY</name>
<gene>
    <name evidence="2" type="ORF">ABB37_00343</name>
</gene>
<protein>
    <recommendedName>
        <fullName evidence="4">Nuclear pore complex protein</fullName>
    </recommendedName>
</protein>
<feature type="compositionally biased region" description="Gly residues" evidence="1">
    <location>
        <begin position="391"/>
        <end position="400"/>
    </location>
</feature>
<sequence length="814" mass="87889">MSSPSMFAHLPDAVVRAIRKASKPFLSLQSSRYASAGTSNTEVDTLSLVMRTKTLLPQKASGQFDARDVLPSTWSEVYRSAVEELPDAQSKRLWGFVSTVLTVHEQGGTSDSVNASAAIVEWNDRFSSRLDDVEEVVAYLYRTSPLHLDDAEVEDIGSGVLGRIEDAFLTGHFEAAATLMDALLTFLRRGQSSLLSAEVETALADVRRILDTAFHDSDSHQNVWVRSANAQLQESRNTLMNPSGGPSSGNRSAVDALVEDLCATCVDVLILITKDATRLVERCRESRRSAVDFLVAICAIMEPYATLSRVAAIYAEYVGEWDNYDNDDDRSYNDSEEDERWYCAAVQAVLEVESLTGMVDAMERVAQISFNASLQGGEREAMLPAPSASGRGTGAAGTQGGSRPVYNSGGRRSDGDDDVYDDDSASDTVSVSEVAAAATTAASLTPFQARHFTVVCMAAHIADLCAPAIVASFAADIHLTFTRNNLVSAYAELFAFHPRTWRVAGLYACYSPLINPRFLVDIVETVAPSAAVDEVTYRSLHAFFLGSWSTHSDHQAAVRAKLEAVLPGNATVSKWWAAVDFCYTEAFRKVHRYIIVTLLNHKRWSQAAWLAVETGLTETLHSHLQQIMTSSDALVSEELYAVGCAVQRAFVSVDCCPSAELTRYLCAAAALAAYRQAATTVNAALESVAPAQVGTSVTATPSVDVVVKAVVVCLQAIEAALKTTDECASMLHPATTFTLVEHGASLLLSLRQLMRDPVTGDSTGSMHVSSCVLPLLVEAYQLSSIHFGSCADPAWEKRGVALGEKLANVHQTCI</sequence>
<dbReference type="AlphaFoldDB" id="A0A0M9GAJ1"/>
<dbReference type="OMA" id="AGLYACY"/>
<reference evidence="2 3" key="1">
    <citation type="submission" date="2015-07" db="EMBL/GenBank/DDBJ databases">
        <title>High-quality genome of monoxenous trypanosomatid Leptomonas pyrrhocoris.</title>
        <authorList>
            <person name="Flegontov P."/>
            <person name="Butenko A."/>
            <person name="Firsov S."/>
            <person name="Vlcek C."/>
            <person name="Logacheva M.D."/>
            <person name="Field M."/>
            <person name="Filatov D."/>
            <person name="Flegontova O."/>
            <person name="Gerasimov E."/>
            <person name="Jackson A.P."/>
            <person name="Kelly S."/>
            <person name="Opperdoes F."/>
            <person name="O'Reilly A."/>
            <person name="Votypka J."/>
            <person name="Yurchenko V."/>
            <person name="Lukes J."/>
        </authorList>
    </citation>
    <scope>NUCLEOTIDE SEQUENCE [LARGE SCALE GENOMIC DNA]</scope>
    <source>
        <strain evidence="2">H10</strain>
    </source>
</reference>